<dbReference type="Proteomes" id="UP000029738">
    <property type="component" value="Unassembled WGS sequence"/>
</dbReference>
<dbReference type="EMBL" id="JHEG02000019">
    <property type="protein sequence ID" value="KIE12916.1"/>
    <property type="molecule type" value="Genomic_DNA"/>
</dbReference>
<reference evidence="2" key="1">
    <citation type="journal article" date="2015" name="Genome Announc.">
        <title>Draft Genome Sequence of Tolypothrix boutellei Strain VB521301.</title>
        <authorList>
            <person name="Chandrababunaidu M.M."/>
            <person name="Singh D."/>
            <person name="Sen D."/>
            <person name="Bhan S."/>
            <person name="Das S."/>
            <person name="Gupta A."/>
            <person name="Adhikary S.P."/>
            <person name="Tripathy S."/>
        </authorList>
    </citation>
    <scope>NUCLEOTIDE SEQUENCE</scope>
    <source>
        <strain evidence="2">VB521301</strain>
    </source>
</reference>
<reference evidence="1" key="2">
    <citation type="submission" date="2019-11" db="EMBL/GenBank/DDBJ databases">
        <title>Improved Assembly of Tolypothrix boutellei genome.</title>
        <authorList>
            <person name="Sarangi A.N."/>
            <person name="Mukherjee M."/>
            <person name="Ghosh S."/>
            <person name="Singh D."/>
            <person name="Das A."/>
            <person name="Kant S."/>
            <person name="Prusty A."/>
            <person name="Tripathy S."/>
        </authorList>
    </citation>
    <scope>NUCLEOTIDE SEQUENCE</scope>
    <source>
        <strain evidence="1">VB521301</strain>
    </source>
</reference>
<accession>A0A0C1NJB6</accession>
<organism evidence="2">
    <name type="scientific">Tolypothrix bouteillei VB521301</name>
    <dbReference type="NCBI Taxonomy" id="1479485"/>
    <lineage>
        <taxon>Bacteria</taxon>
        <taxon>Bacillati</taxon>
        <taxon>Cyanobacteriota</taxon>
        <taxon>Cyanophyceae</taxon>
        <taxon>Nostocales</taxon>
        <taxon>Tolypothrichaceae</taxon>
        <taxon>Tolypothrix</taxon>
    </lineage>
</organism>
<gene>
    <name evidence="2" type="ORF">DA73_0205465</name>
    <name evidence="1" type="ORF">DA73_0400023750</name>
</gene>
<keyword evidence="3" id="KW-1185">Reference proteome</keyword>
<protein>
    <submittedName>
        <fullName evidence="1">DUF3226 domain-containing protein</fullName>
    </submittedName>
</protein>
<evidence type="ECO:0000313" key="3">
    <source>
        <dbReference type="Proteomes" id="UP000029738"/>
    </source>
</evidence>
<dbReference type="AlphaFoldDB" id="A0A0C1NJB6"/>
<dbReference type="STRING" id="1479485.DA73_0205465"/>
<name>A0A0C1NJB6_9CYAN</name>
<evidence type="ECO:0000313" key="1">
    <source>
        <dbReference type="EMBL" id="KAF3891097.1"/>
    </source>
</evidence>
<dbReference type="InterPro" id="IPR024508">
    <property type="entry name" value="DUF3226"/>
</dbReference>
<dbReference type="EMBL" id="JHEG04000001">
    <property type="protein sequence ID" value="KAF3891097.1"/>
    <property type="molecule type" value="Genomic_DNA"/>
</dbReference>
<dbReference type="Pfam" id="PF11536">
    <property type="entry name" value="DUF3226"/>
    <property type="match status" value="1"/>
</dbReference>
<comment type="caution">
    <text evidence="2">The sequence shown here is derived from an EMBL/GenBank/DDBJ whole genome shotgun (WGS) entry which is preliminary data.</text>
</comment>
<dbReference type="RefSeq" id="WP_038080624.1">
    <property type="nucleotide sequence ID" value="NZ_JHEG04000001.1"/>
</dbReference>
<dbReference type="OrthoDB" id="5517842at2"/>
<evidence type="ECO:0000313" key="2">
    <source>
        <dbReference type="EMBL" id="KIE12916.1"/>
    </source>
</evidence>
<sequence>MNRQCALIGVEGNHDQAFLSTILCKLLGFSEFKGTIADLEPLWRKFVPVYPTKSGKLYTRLPMPSILYNDTLSVAIYVGEGSNLIENLTTKLTDISDYSSSLLAFGIVIDADKKLPAEIAQKYHDSFKEYFADFPNTVSNNGSVIESVPRLGIYILPNNRTQGVLDTLICICGEVAYPEYMKRATFYVNQFSSEEISLLKWKPFDKEKAIVATVTSVLKPGKTNTTSIKDDKWISAQTEQQLPELQNLTDFLRKLLNLEITPK</sequence>
<proteinExistence type="predicted"/>
<dbReference type="SUPFAM" id="SSF160945">
    <property type="entry name" value="PH0156-like"/>
    <property type="match status" value="1"/>
</dbReference>